<organism evidence="1">
    <name type="scientific">Arundo donax</name>
    <name type="common">Giant reed</name>
    <name type="synonym">Donax arundinaceus</name>
    <dbReference type="NCBI Taxonomy" id="35708"/>
    <lineage>
        <taxon>Eukaryota</taxon>
        <taxon>Viridiplantae</taxon>
        <taxon>Streptophyta</taxon>
        <taxon>Embryophyta</taxon>
        <taxon>Tracheophyta</taxon>
        <taxon>Spermatophyta</taxon>
        <taxon>Magnoliopsida</taxon>
        <taxon>Liliopsida</taxon>
        <taxon>Poales</taxon>
        <taxon>Poaceae</taxon>
        <taxon>PACMAD clade</taxon>
        <taxon>Arundinoideae</taxon>
        <taxon>Arundineae</taxon>
        <taxon>Arundo</taxon>
    </lineage>
</organism>
<reference evidence="1" key="1">
    <citation type="submission" date="2014-09" db="EMBL/GenBank/DDBJ databases">
        <authorList>
            <person name="Magalhaes I.L.F."/>
            <person name="Oliveira U."/>
            <person name="Santos F.R."/>
            <person name="Vidigal T.H.D.A."/>
            <person name="Brescovit A.D."/>
            <person name="Santos A.J."/>
        </authorList>
    </citation>
    <scope>NUCLEOTIDE SEQUENCE</scope>
    <source>
        <tissue evidence="1">Shoot tissue taken approximately 20 cm above the soil surface</tissue>
    </source>
</reference>
<dbReference type="AlphaFoldDB" id="A0A0A9HM37"/>
<sequence length="113" mass="12750">MSKTSWATSVTTLGCPLRRSITWISFMTRSSDSESLQIMCFSAYSSDGCNASHARYTQEKPPCAMAFRTVIFTFPTSMVRPSNPLCAFPPKGLSFHIIEMPETEWMKSQYLIC</sequence>
<dbReference type="EMBL" id="GBRH01161970">
    <property type="protein sequence ID" value="JAE35926.1"/>
    <property type="molecule type" value="Transcribed_RNA"/>
</dbReference>
<accession>A0A0A9HM37</accession>
<reference evidence="1" key="2">
    <citation type="journal article" date="2015" name="Data Brief">
        <title>Shoot transcriptome of the giant reed, Arundo donax.</title>
        <authorList>
            <person name="Barrero R.A."/>
            <person name="Guerrero F.D."/>
            <person name="Moolhuijzen P."/>
            <person name="Goolsby J.A."/>
            <person name="Tidwell J."/>
            <person name="Bellgard S.E."/>
            <person name="Bellgard M.I."/>
        </authorList>
    </citation>
    <scope>NUCLEOTIDE SEQUENCE</scope>
    <source>
        <tissue evidence="1">Shoot tissue taken approximately 20 cm above the soil surface</tissue>
    </source>
</reference>
<proteinExistence type="predicted"/>
<protein>
    <submittedName>
        <fullName evidence="1">Uncharacterized protein</fullName>
    </submittedName>
</protein>
<name>A0A0A9HM37_ARUDO</name>
<evidence type="ECO:0000313" key="1">
    <source>
        <dbReference type="EMBL" id="JAE35926.1"/>
    </source>
</evidence>
<dbReference type="PROSITE" id="PS51257">
    <property type="entry name" value="PROKAR_LIPOPROTEIN"/>
    <property type="match status" value="1"/>
</dbReference>